<dbReference type="PANTHER" id="PTHR22684">
    <property type="entry name" value="NULP1-RELATED"/>
    <property type="match status" value="1"/>
</dbReference>
<proteinExistence type="evidence at transcript level"/>
<sequence length="637" mass="72034">MSGRMLRKVLREQEILTVSSQSQSNDDDADSNDSTEPARPPVNRFDLLDTQAEEDTYELNDVDSDQEDSKPGSVGEDNSHVSTSVKPKNKKKKKKKNKAKISSFEPKKDTSADLLMERLNVTGTECASDHDSLDVHSGKTVPLTNSGLGGKYISAKCASEILSVDPKFLRAEDELKRIFGSKVINACENSSNSDNQRRKQGLRRGARSFHTRKTTLVVPSDYWPRWDGSLSMELVETKEGLQFFRYTHPSSYLEAQNKFEAAKNMYDLNGIAFVLAQHPYHVESLLALAEAFKYAGDHQRSVEAIDKCLYALECAWHPLFNPVRGSCRLDYSCDANKPLFSALRRHMQNLDRRGCSRSALEVCKMLLSLDSDDPVGALFCIDYFSLRSQQYEWLELFADQYGSDNSLWLLPNFSFSLAIARFYLERDTPIKQTPQTDTVSSSELLKQALMLHPLALKKIVDRAPLKDAAWTQILKHPHFAYAEAGSPSLEHLTKIYVERSYLIWRLPELQKWLKDAALQVIQIVNQDEGEAKDWACVRKEAFESDKNEYTHLSIADFSDSVPTIPPEEIRHMMVDRPGIDVEPDALGGQHHQQGPPGNLENGNPVLMFLQSLLPWVDYGPNANIDEQREVENPGEEN</sequence>
<dbReference type="AlphaFoldDB" id="B8LQE2"/>
<evidence type="ECO:0000256" key="1">
    <source>
        <dbReference type="SAM" id="MobiDB-lite"/>
    </source>
</evidence>
<feature type="compositionally biased region" description="Low complexity" evidence="1">
    <location>
        <begin position="587"/>
        <end position="597"/>
    </location>
</feature>
<dbReference type="PANTHER" id="PTHR22684:SF0">
    <property type="entry name" value="RIBOSOME QUALITY CONTROL COMPLEX SUBUNIT TCF25"/>
    <property type="match status" value="1"/>
</dbReference>
<dbReference type="EMBL" id="EF678089">
    <property type="protein sequence ID" value="ABR17872.1"/>
    <property type="molecule type" value="mRNA"/>
</dbReference>
<feature type="region of interest" description="Disordered" evidence="1">
    <location>
        <begin position="15"/>
        <end position="105"/>
    </location>
</feature>
<accession>B8LQE2</accession>
<feature type="compositionally biased region" description="Acidic residues" evidence="1">
    <location>
        <begin position="51"/>
        <end position="66"/>
    </location>
</feature>
<protein>
    <recommendedName>
        <fullName evidence="3">Transcription factor 25</fullName>
    </recommendedName>
</protein>
<dbReference type="OMA" id="IWGKMPP"/>
<dbReference type="Pfam" id="PF04910">
    <property type="entry name" value="Tcf25"/>
    <property type="match status" value="1"/>
</dbReference>
<evidence type="ECO:0008006" key="3">
    <source>
        <dbReference type="Google" id="ProtNLM"/>
    </source>
</evidence>
<organism evidence="2">
    <name type="scientific">Picea sitchensis</name>
    <name type="common">Sitka spruce</name>
    <name type="synonym">Pinus sitchensis</name>
    <dbReference type="NCBI Taxonomy" id="3332"/>
    <lineage>
        <taxon>Eukaryota</taxon>
        <taxon>Viridiplantae</taxon>
        <taxon>Streptophyta</taxon>
        <taxon>Embryophyta</taxon>
        <taxon>Tracheophyta</taxon>
        <taxon>Spermatophyta</taxon>
        <taxon>Pinopsida</taxon>
        <taxon>Pinidae</taxon>
        <taxon>Conifers I</taxon>
        <taxon>Pinales</taxon>
        <taxon>Pinaceae</taxon>
        <taxon>Picea</taxon>
    </lineage>
</organism>
<dbReference type="GO" id="GO:1990112">
    <property type="term" value="C:RQC complex"/>
    <property type="evidence" value="ECO:0007669"/>
    <property type="project" value="TreeGrafter"/>
</dbReference>
<feature type="region of interest" description="Disordered" evidence="1">
    <location>
        <begin position="578"/>
        <end position="603"/>
    </location>
</feature>
<reference evidence="2" key="1">
    <citation type="submission" date="2007-06" db="EMBL/GenBank/DDBJ databases">
        <title>Full length cDNA sequences from Sitka Spruce (Picea sitchensis).</title>
        <authorList>
            <person name="Ralph S.G."/>
            <person name="Chun H.E."/>
            <person name="Liao N."/>
            <person name="Ali J."/>
            <person name="Reid K."/>
            <person name="Kolosova N."/>
            <person name="Cooper N."/>
            <person name="Cullis C."/>
            <person name="Jancsik S."/>
            <person name="Moore R."/>
            <person name="Mayo M."/>
            <person name="Wagner S."/>
            <person name="Holt R.A."/>
            <person name="Jones S.J.M."/>
            <person name="Marra M.A."/>
            <person name="Ritland C.E."/>
            <person name="Ritland K."/>
            <person name="Bohlmann J."/>
        </authorList>
    </citation>
    <scope>NUCLEOTIDE SEQUENCE</scope>
    <source>
        <tissue evidence="2">Bark</tissue>
    </source>
</reference>
<dbReference type="InterPro" id="IPR006994">
    <property type="entry name" value="TCF25/Rqc1"/>
</dbReference>
<feature type="compositionally biased region" description="Basic residues" evidence="1">
    <location>
        <begin position="87"/>
        <end position="99"/>
    </location>
</feature>
<name>B8LQE2_PICSI</name>
<evidence type="ECO:0000313" key="2">
    <source>
        <dbReference type="EMBL" id="ABR17872.1"/>
    </source>
</evidence>